<dbReference type="InterPro" id="IPR007449">
    <property type="entry name" value="ZipA_FtsZ-bd_C"/>
</dbReference>
<keyword evidence="7 8" id="KW-0131">Cell cycle</keyword>
<dbReference type="EMBL" id="VRLW01000001">
    <property type="protein sequence ID" value="KAA1258121.1"/>
    <property type="molecule type" value="Genomic_DNA"/>
</dbReference>
<evidence type="ECO:0000256" key="6">
    <source>
        <dbReference type="ARBA" id="ARBA00023136"/>
    </source>
</evidence>
<evidence type="ECO:0000256" key="8">
    <source>
        <dbReference type="RuleBase" id="RU003612"/>
    </source>
</evidence>
<dbReference type="Pfam" id="PF04354">
    <property type="entry name" value="ZipA_C"/>
    <property type="match status" value="1"/>
</dbReference>
<name>A0A5B1CD08_9BACT</name>
<keyword evidence="5" id="KW-1133">Transmembrane helix</keyword>
<proteinExistence type="inferred from homology"/>
<dbReference type="PANTHER" id="PTHR38685:SF1">
    <property type="entry name" value="CELL DIVISION PROTEIN ZIPA"/>
    <property type="match status" value="1"/>
</dbReference>
<keyword evidence="13" id="KW-1185">Reference proteome</keyword>
<evidence type="ECO:0000256" key="3">
    <source>
        <dbReference type="ARBA" id="ARBA00022618"/>
    </source>
</evidence>
<gene>
    <name evidence="12" type="ORF">LF1_06360</name>
</gene>
<dbReference type="GO" id="GO:0000917">
    <property type="term" value="P:division septum assembly"/>
    <property type="evidence" value="ECO:0007669"/>
    <property type="project" value="TreeGrafter"/>
</dbReference>
<accession>A0A5B1CD08</accession>
<protein>
    <recommendedName>
        <fullName evidence="8">Cell division protein ZipA</fullName>
    </recommendedName>
</protein>
<dbReference type="Gene3D" id="3.30.1400.10">
    <property type="entry name" value="ZipA, C-terminal FtsZ-binding domain"/>
    <property type="match status" value="1"/>
</dbReference>
<feature type="region of interest" description="Disordered" evidence="10">
    <location>
        <begin position="1"/>
        <end position="28"/>
    </location>
</feature>
<dbReference type="InterPro" id="IPR011919">
    <property type="entry name" value="Cell_div_ZipA"/>
</dbReference>
<dbReference type="SUPFAM" id="SSF64383">
    <property type="entry name" value="Cell-division protein ZipA, C-terminal domain"/>
    <property type="match status" value="1"/>
</dbReference>
<keyword evidence="2 9" id="KW-0997">Cell inner membrane</keyword>
<dbReference type="InterPro" id="IPR036765">
    <property type="entry name" value="ZipA_FtsZ-bd_C_sf"/>
</dbReference>
<dbReference type="Proteomes" id="UP000322699">
    <property type="component" value="Unassembled WGS sequence"/>
</dbReference>
<keyword evidence="6 9" id="KW-0472">Membrane</keyword>
<dbReference type="RefSeq" id="WP_160148056.1">
    <property type="nucleotide sequence ID" value="NZ_LWSK01000007.1"/>
</dbReference>
<comment type="subcellular location">
    <subcellularLocation>
        <location evidence="9">Cell inner membrane</location>
        <topology evidence="9">Single-pass type I membrane protein</topology>
    </subcellularLocation>
</comment>
<evidence type="ECO:0000256" key="7">
    <source>
        <dbReference type="ARBA" id="ARBA00023306"/>
    </source>
</evidence>
<evidence type="ECO:0000256" key="5">
    <source>
        <dbReference type="ARBA" id="ARBA00022989"/>
    </source>
</evidence>
<evidence type="ECO:0000256" key="9">
    <source>
        <dbReference type="RuleBase" id="RU003613"/>
    </source>
</evidence>
<dbReference type="AlphaFoldDB" id="A0A5B1CD08"/>
<dbReference type="SMART" id="SM00771">
    <property type="entry name" value="ZipA_C"/>
    <property type="match status" value="1"/>
</dbReference>
<reference evidence="12 13" key="1">
    <citation type="submission" date="2019-08" db="EMBL/GenBank/DDBJ databases">
        <title>Deep-cultivation of Planctomycetes and their phenomic and genomic characterization uncovers novel biology.</title>
        <authorList>
            <person name="Wiegand S."/>
            <person name="Jogler M."/>
            <person name="Boedeker C."/>
            <person name="Pinto D."/>
            <person name="Vollmers J."/>
            <person name="Rivas-Marin E."/>
            <person name="Kohn T."/>
            <person name="Peeters S.H."/>
            <person name="Heuer A."/>
            <person name="Rast P."/>
            <person name="Oberbeckmann S."/>
            <person name="Bunk B."/>
            <person name="Jeske O."/>
            <person name="Meyerdierks A."/>
            <person name="Storesund J.E."/>
            <person name="Kallscheuer N."/>
            <person name="Luecker S."/>
            <person name="Lage O.M."/>
            <person name="Pohl T."/>
            <person name="Merkel B.J."/>
            <person name="Hornburger P."/>
            <person name="Mueller R.-W."/>
            <person name="Bruemmer F."/>
            <person name="Labrenz M."/>
            <person name="Spormann A.M."/>
            <person name="Op Den Camp H."/>
            <person name="Overmann J."/>
            <person name="Amann R."/>
            <person name="Jetten M.S.M."/>
            <person name="Mascher T."/>
            <person name="Medema M.H."/>
            <person name="Devos D.P."/>
            <person name="Kaster A.-K."/>
            <person name="Ovreas L."/>
            <person name="Rohde M."/>
            <person name="Galperin M.Y."/>
            <person name="Jogler C."/>
        </authorList>
    </citation>
    <scope>NUCLEOTIDE SEQUENCE [LARGE SCALE GENOMIC DNA]</scope>
    <source>
        <strain evidence="12 13">LF1</strain>
    </source>
</reference>
<evidence type="ECO:0000256" key="10">
    <source>
        <dbReference type="SAM" id="MobiDB-lite"/>
    </source>
</evidence>
<evidence type="ECO:0000256" key="4">
    <source>
        <dbReference type="ARBA" id="ARBA00022692"/>
    </source>
</evidence>
<dbReference type="GO" id="GO:0032153">
    <property type="term" value="C:cell division site"/>
    <property type="evidence" value="ECO:0007669"/>
    <property type="project" value="TreeGrafter"/>
</dbReference>
<evidence type="ECO:0000313" key="13">
    <source>
        <dbReference type="Proteomes" id="UP000322699"/>
    </source>
</evidence>
<comment type="function">
    <text evidence="8">Essential cell division protein that stabilizes the FtsZ protofilaments by cross-linking them and that serves as a cytoplasmic membrane anchor for the Z ring. Also required for the recruitment to the septal ring of downstream cell division proteins.</text>
</comment>
<evidence type="ECO:0000256" key="2">
    <source>
        <dbReference type="ARBA" id="ARBA00022519"/>
    </source>
</evidence>
<dbReference type="PANTHER" id="PTHR38685">
    <property type="entry name" value="CELL DIVISION PROTEIN ZIPA"/>
    <property type="match status" value="1"/>
</dbReference>
<feature type="domain" description="ZipA C-terminal FtsZ-binding" evidence="11">
    <location>
        <begin position="189"/>
        <end position="319"/>
    </location>
</feature>
<comment type="similarity">
    <text evidence="8">Belongs to the ZipA family.</text>
</comment>
<keyword evidence="4 9" id="KW-0812">Transmembrane</keyword>
<comment type="caution">
    <text evidence="12">The sequence shown here is derived from an EMBL/GenBank/DDBJ whole genome shotgun (WGS) entry which is preliminary data.</text>
</comment>
<keyword evidence="1 9" id="KW-1003">Cell membrane</keyword>
<evidence type="ECO:0000313" key="12">
    <source>
        <dbReference type="EMBL" id="KAA1258121.1"/>
    </source>
</evidence>
<sequence length="342" mass="38234">MSTERDEFGEFFLSTSSESGKRAASVLPTSGSEDVSRLLGVIDVDSMEAEPCERDEYLPEAASEWVLDVAFLDDGPIDPKVLSEAFGESFRECFGRVSLYGKDFKTGFWTFLISSDGPEKVTGLKLAWRYYASRQRDPQVTSAIEFQKRIGAVSEALQPVVGEVKVIPALSAKDAAAKSSRLSKLSEKFDKRFAIYLDAPEPKLFEGRDIWDVMLCLGLQWGDMDCFHWINESEVGGDYFFSVESSTPPGYFIPEQIAADQTRTQGLIFLFNVPRTAFPTIVAERMDQAVRYAQSRLGGEIQYTLGQELADRDTILERIKSIESELTELGFQPGSSPAMRFF</sequence>
<evidence type="ECO:0000256" key="1">
    <source>
        <dbReference type="ARBA" id="ARBA00022475"/>
    </source>
</evidence>
<organism evidence="12 13">
    <name type="scientific">Rubripirellula obstinata</name>
    <dbReference type="NCBI Taxonomy" id="406547"/>
    <lineage>
        <taxon>Bacteria</taxon>
        <taxon>Pseudomonadati</taxon>
        <taxon>Planctomycetota</taxon>
        <taxon>Planctomycetia</taxon>
        <taxon>Pirellulales</taxon>
        <taxon>Pirellulaceae</taxon>
        <taxon>Rubripirellula</taxon>
    </lineage>
</organism>
<evidence type="ECO:0000259" key="11">
    <source>
        <dbReference type="SMART" id="SM00771"/>
    </source>
</evidence>
<dbReference type="GO" id="GO:0005886">
    <property type="term" value="C:plasma membrane"/>
    <property type="evidence" value="ECO:0007669"/>
    <property type="project" value="UniProtKB-SubCell"/>
</dbReference>
<keyword evidence="3 8" id="KW-0132">Cell division</keyword>